<dbReference type="PANTHER" id="PTHR18950">
    <property type="entry name" value="PROGESTERONE-INDUCED BLOCKING FACTOR 1"/>
    <property type="match status" value="1"/>
</dbReference>
<feature type="compositionally biased region" description="Low complexity" evidence="2">
    <location>
        <begin position="41"/>
        <end position="53"/>
    </location>
</feature>
<sequence length="784" mass="91228">MSRSENGTSRSSHANENSQDSTIQTENDSHTTADNTTDVESTTLMTSSTLSSTQVDSESENRITKHEIEKKQLMHDLELLRIELSQKNLIIDNMKVDYLNKVDELEELVADMRHDKQILQARLESQLKLQQEESKSSLERTRQEMAKIFKRQQALELENKKLQEKAVDFRKGLNDLESISDEEYLELKAKDPDQLGLREFLMIKVFEASHPLSVECTNLRQQMDSLTHDLHTRDEEVAVYRKEAEDERMGRMEMEQRVQKLSLQLEKLQSQVNQGDYRISNFDHVRSERDSLDRDVVELKKSNTLLDAALKTKSDSLIDLQKELHASQQTVSLLKQDKEYMNRQLQEIRGRCTLAEERLEQSSKQLEETKQAREELYEKYISVREQYKSEYELRLKTELDDIKGKTSIELDRIRVDTKEMFERENRNLREARDNALEEKERACVSEKETTSKYDLLQSEFRQLQLSADSRQSDLQKEINVKQFELEKMQMILDETTSNLRQAKLEAEKYQSKSEVLSKEYYSLKNSSERRLVELESKCKEQGDKLAVYEKLEQELDDVIMQAAEIENESDAERVLFSYGYGANVPSTAKRRMQQSVHLARRVLQLERANTSLRDDMEREKKKKDLLGKELSKATSLLNEAQQPYNYLIESIRARDAQNQTLTEQLTLMEEDMSKLRAEKEDLVNTRDQLSADLERLLNQREEMAVMKQAILGLHSSRSSGQVARNSNAFHGRESHLRTSAIKDAVSSQAAHRPKPTIFTKSDPPTWYRKLKSQNLTGRTTHASS</sequence>
<organism evidence="3 4">
    <name type="scientific">Porites lobata</name>
    <dbReference type="NCBI Taxonomy" id="104759"/>
    <lineage>
        <taxon>Eukaryota</taxon>
        <taxon>Metazoa</taxon>
        <taxon>Cnidaria</taxon>
        <taxon>Anthozoa</taxon>
        <taxon>Hexacorallia</taxon>
        <taxon>Scleractinia</taxon>
        <taxon>Fungiina</taxon>
        <taxon>Poritidae</taxon>
        <taxon>Porites</taxon>
    </lineage>
</organism>
<dbReference type="Gene3D" id="1.10.287.1490">
    <property type="match status" value="1"/>
</dbReference>
<keyword evidence="1" id="KW-0175">Coiled coil</keyword>
<keyword evidence="4" id="KW-1185">Reference proteome</keyword>
<feature type="coiled-coil region" evidence="1">
    <location>
        <begin position="414"/>
        <end position="441"/>
    </location>
</feature>
<name>A0ABN8MZU2_9CNID</name>
<feature type="coiled-coil region" evidence="1">
    <location>
        <begin position="658"/>
        <end position="706"/>
    </location>
</feature>
<dbReference type="Proteomes" id="UP001159405">
    <property type="component" value="Unassembled WGS sequence"/>
</dbReference>
<gene>
    <name evidence="3" type="ORF">PLOB_00042740</name>
</gene>
<evidence type="ECO:0000313" key="3">
    <source>
        <dbReference type="EMBL" id="CAH3039523.1"/>
    </source>
</evidence>
<dbReference type="EMBL" id="CALNXK010000007">
    <property type="protein sequence ID" value="CAH3039523.1"/>
    <property type="molecule type" value="Genomic_DNA"/>
</dbReference>
<feature type="coiled-coil region" evidence="1">
    <location>
        <begin position="63"/>
        <end position="165"/>
    </location>
</feature>
<evidence type="ECO:0008006" key="5">
    <source>
        <dbReference type="Google" id="ProtNLM"/>
    </source>
</evidence>
<feature type="compositionally biased region" description="Polar residues" evidence="2">
    <location>
        <begin position="772"/>
        <end position="784"/>
    </location>
</feature>
<feature type="compositionally biased region" description="Polar residues" evidence="2">
    <location>
        <begin position="1"/>
        <end position="40"/>
    </location>
</feature>
<feature type="region of interest" description="Disordered" evidence="2">
    <location>
        <begin position="744"/>
        <end position="784"/>
    </location>
</feature>
<evidence type="ECO:0000256" key="1">
    <source>
        <dbReference type="SAM" id="Coils"/>
    </source>
</evidence>
<dbReference type="InterPro" id="IPR026205">
    <property type="entry name" value="PIBF1"/>
</dbReference>
<dbReference type="PANTHER" id="PTHR18950:SF0">
    <property type="entry name" value="PROGESTERONE IMMUNOMODULATORY BINDING FACTOR 1"/>
    <property type="match status" value="1"/>
</dbReference>
<feature type="coiled-coil region" evidence="1">
    <location>
        <begin position="317"/>
        <end position="386"/>
    </location>
</feature>
<proteinExistence type="predicted"/>
<evidence type="ECO:0000313" key="4">
    <source>
        <dbReference type="Proteomes" id="UP001159405"/>
    </source>
</evidence>
<accession>A0ABN8MZU2</accession>
<comment type="caution">
    <text evidence="3">The sequence shown here is derived from an EMBL/GenBank/DDBJ whole genome shotgun (WGS) entry which is preliminary data.</text>
</comment>
<evidence type="ECO:0000256" key="2">
    <source>
        <dbReference type="SAM" id="MobiDB-lite"/>
    </source>
</evidence>
<protein>
    <recommendedName>
        <fullName evidence="5">Progesterone-induced-blocking factor 1</fullName>
    </recommendedName>
</protein>
<feature type="coiled-coil region" evidence="1">
    <location>
        <begin position="485"/>
        <end position="568"/>
    </location>
</feature>
<reference evidence="3 4" key="1">
    <citation type="submission" date="2022-05" db="EMBL/GenBank/DDBJ databases">
        <authorList>
            <consortium name="Genoscope - CEA"/>
            <person name="William W."/>
        </authorList>
    </citation>
    <scope>NUCLEOTIDE SEQUENCE [LARGE SCALE GENOMIC DNA]</scope>
</reference>
<feature type="region of interest" description="Disordered" evidence="2">
    <location>
        <begin position="1"/>
        <end position="63"/>
    </location>
</feature>